<dbReference type="Gene3D" id="2.40.160.20">
    <property type="match status" value="1"/>
</dbReference>
<evidence type="ECO:0000313" key="6">
    <source>
        <dbReference type="WBParaSite" id="GPLIN_001398300"/>
    </source>
</evidence>
<dbReference type="AlphaFoldDB" id="A0A183CM77"/>
<evidence type="ECO:0000256" key="2">
    <source>
        <dbReference type="ARBA" id="ARBA00022729"/>
    </source>
</evidence>
<evidence type="ECO:0000259" key="4">
    <source>
        <dbReference type="Pfam" id="PF13505"/>
    </source>
</evidence>
<reference evidence="6" key="2">
    <citation type="submission" date="2016-06" db="UniProtKB">
        <authorList>
            <consortium name="WormBaseParasite"/>
        </authorList>
    </citation>
    <scope>IDENTIFICATION</scope>
</reference>
<name>A0A183CM77_GLOPA</name>
<dbReference type="GO" id="GO:0016020">
    <property type="term" value="C:membrane"/>
    <property type="evidence" value="ECO:0007669"/>
    <property type="project" value="UniProtKB-SubCell"/>
</dbReference>
<evidence type="ECO:0000256" key="3">
    <source>
        <dbReference type="ARBA" id="ARBA00023136"/>
    </source>
</evidence>
<organism evidence="5 6">
    <name type="scientific">Globodera pallida</name>
    <name type="common">Potato cyst nematode worm</name>
    <name type="synonym">Heterodera pallida</name>
    <dbReference type="NCBI Taxonomy" id="36090"/>
    <lineage>
        <taxon>Eukaryota</taxon>
        <taxon>Metazoa</taxon>
        <taxon>Ecdysozoa</taxon>
        <taxon>Nematoda</taxon>
        <taxon>Chromadorea</taxon>
        <taxon>Rhabditida</taxon>
        <taxon>Tylenchina</taxon>
        <taxon>Tylenchomorpha</taxon>
        <taxon>Tylenchoidea</taxon>
        <taxon>Heteroderidae</taxon>
        <taxon>Heteroderinae</taxon>
        <taxon>Globodera</taxon>
    </lineage>
</organism>
<dbReference type="Pfam" id="PF13505">
    <property type="entry name" value="OMP_b-brl"/>
    <property type="match status" value="1"/>
</dbReference>
<proteinExistence type="predicted"/>
<evidence type="ECO:0000256" key="1">
    <source>
        <dbReference type="ARBA" id="ARBA00004370"/>
    </source>
</evidence>
<dbReference type="PANTHER" id="PTHR34001:SF3">
    <property type="entry name" value="BLL7405 PROTEIN"/>
    <property type="match status" value="1"/>
</dbReference>
<protein>
    <submittedName>
        <fullName evidence="6">OMP_b-brl domain-containing protein</fullName>
    </submittedName>
</protein>
<dbReference type="WBParaSite" id="GPLIN_001398300">
    <property type="protein sequence ID" value="GPLIN_001398300"/>
    <property type="gene ID" value="GPLIN_001398300"/>
</dbReference>
<evidence type="ECO:0000313" key="5">
    <source>
        <dbReference type="Proteomes" id="UP000050741"/>
    </source>
</evidence>
<keyword evidence="2" id="KW-0732">Signal</keyword>
<dbReference type="InterPro" id="IPR011250">
    <property type="entry name" value="OMP/PagP_B-barrel"/>
</dbReference>
<dbReference type="InterPro" id="IPR051692">
    <property type="entry name" value="OMP-like"/>
</dbReference>
<dbReference type="SUPFAM" id="SSF56925">
    <property type="entry name" value="OMPA-like"/>
    <property type="match status" value="1"/>
</dbReference>
<keyword evidence="3" id="KW-0472">Membrane</keyword>
<sequence length="225" mass="23529">MKQRGAPPGLNPARAGQHGCVPRSSVMRTKFIAAAALLAGTAFAAPAFAQDTDASFTGPRAEAVVGWDHVKGEGAGSVDGALYGGQIGYDFQAGSAVLGVEGEITGSTARRTENNVLVAGDSARLSTGRDLYVGGRVGFTVGSRALIYAKGGYTNAKLNSRYTSGTTDIRFDDNVDGWRAGAGAEVKLNDKVYLKGEYRYSQYKNDDAGIDAKRHQVLGGVGVRF</sequence>
<dbReference type="Proteomes" id="UP000050741">
    <property type="component" value="Unassembled WGS sequence"/>
</dbReference>
<dbReference type="InterPro" id="IPR027385">
    <property type="entry name" value="Beta-barrel_OMP"/>
</dbReference>
<reference evidence="5" key="1">
    <citation type="submission" date="2014-05" db="EMBL/GenBank/DDBJ databases">
        <title>The genome and life-stage specific transcriptomes of Globodera pallida elucidate key aspects of plant parasitism by a cyst nematode.</title>
        <authorList>
            <person name="Cotton J.A."/>
            <person name="Lilley C.J."/>
            <person name="Jones L.M."/>
            <person name="Kikuchi T."/>
            <person name="Reid A.J."/>
            <person name="Thorpe P."/>
            <person name="Tsai I.J."/>
            <person name="Beasley H."/>
            <person name="Blok V."/>
            <person name="Cock P.J.A."/>
            <person name="Van den Akker S.E."/>
            <person name="Holroyd N."/>
            <person name="Hunt M."/>
            <person name="Mantelin S."/>
            <person name="Naghra H."/>
            <person name="Pain A."/>
            <person name="Palomares-Rius J.E."/>
            <person name="Zarowiecki M."/>
            <person name="Berriman M."/>
            <person name="Jones J.T."/>
            <person name="Urwin P.E."/>
        </authorList>
    </citation>
    <scope>NUCLEOTIDE SEQUENCE [LARGE SCALE GENOMIC DNA]</scope>
    <source>
        <strain evidence="5">Lindley</strain>
    </source>
</reference>
<keyword evidence="5" id="KW-1185">Reference proteome</keyword>
<comment type="subcellular location">
    <subcellularLocation>
        <location evidence="1">Membrane</location>
    </subcellularLocation>
</comment>
<dbReference type="PANTHER" id="PTHR34001">
    <property type="entry name" value="BLL7405 PROTEIN"/>
    <property type="match status" value="1"/>
</dbReference>
<feature type="domain" description="Outer membrane protein beta-barrel" evidence="4">
    <location>
        <begin position="35"/>
        <end position="225"/>
    </location>
</feature>
<accession>A0A183CM77</accession>